<evidence type="ECO:0000313" key="9">
    <source>
        <dbReference type="Proteomes" id="UP000597507"/>
    </source>
</evidence>
<dbReference type="PROSITE" id="PS01068">
    <property type="entry name" value="OMPA_1"/>
    <property type="match status" value="1"/>
</dbReference>
<feature type="region of interest" description="Disordered" evidence="5">
    <location>
        <begin position="51"/>
        <end position="80"/>
    </location>
</feature>
<keyword evidence="2 4" id="KW-0472">Membrane</keyword>
<feature type="signal peptide" evidence="6">
    <location>
        <begin position="1"/>
        <end position="33"/>
    </location>
</feature>
<evidence type="ECO:0000313" key="8">
    <source>
        <dbReference type="EMBL" id="GGG24583.1"/>
    </source>
</evidence>
<dbReference type="PANTHER" id="PTHR30329">
    <property type="entry name" value="STATOR ELEMENT OF FLAGELLAR MOTOR COMPLEX"/>
    <property type="match status" value="1"/>
</dbReference>
<dbReference type="Proteomes" id="UP000597507">
    <property type="component" value="Unassembled WGS sequence"/>
</dbReference>
<dbReference type="EMBL" id="BMKS01000003">
    <property type="protein sequence ID" value="GGG24583.1"/>
    <property type="molecule type" value="Genomic_DNA"/>
</dbReference>
<proteinExistence type="predicted"/>
<evidence type="ECO:0000256" key="1">
    <source>
        <dbReference type="ARBA" id="ARBA00004442"/>
    </source>
</evidence>
<keyword evidence="9" id="KW-1185">Reference proteome</keyword>
<feature type="domain" description="OmpA-like" evidence="7">
    <location>
        <begin position="80"/>
        <end position="199"/>
    </location>
</feature>
<name>A0A8J2Z999_9PROT</name>
<gene>
    <name evidence="8" type="ORF">GCM10010964_10800</name>
</gene>
<dbReference type="InterPro" id="IPR006664">
    <property type="entry name" value="OMP_bac"/>
</dbReference>
<keyword evidence="6" id="KW-0732">Signal</keyword>
<dbReference type="RefSeq" id="WP_188899003.1">
    <property type="nucleotide sequence ID" value="NZ_BMKS01000003.1"/>
</dbReference>
<dbReference type="PROSITE" id="PS51123">
    <property type="entry name" value="OMPA_2"/>
    <property type="match status" value="1"/>
</dbReference>
<evidence type="ECO:0000256" key="6">
    <source>
        <dbReference type="SAM" id="SignalP"/>
    </source>
</evidence>
<dbReference type="InterPro" id="IPR006690">
    <property type="entry name" value="OMPA-like_CS"/>
</dbReference>
<reference evidence="8 9" key="1">
    <citation type="journal article" date="2014" name="Int. J. Syst. Evol. Microbiol.">
        <title>Complete genome sequence of Corynebacterium casei LMG S-19264T (=DSM 44701T), isolated from a smear-ripened cheese.</title>
        <authorList>
            <consortium name="US DOE Joint Genome Institute (JGI-PGF)"/>
            <person name="Walter F."/>
            <person name="Albersmeier A."/>
            <person name="Kalinowski J."/>
            <person name="Ruckert C."/>
        </authorList>
    </citation>
    <scope>NUCLEOTIDE SEQUENCE [LARGE SCALE GENOMIC DNA]</scope>
    <source>
        <strain evidence="8 9">CGMCC 1.16330</strain>
    </source>
</reference>
<dbReference type="CDD" id="cd07185">
    <property type="entry name" value="OmpA_C-like"/>
    <property type="match status" value="1"/>
</dbReference>
<dbReference type="AlphaFoldDB" id="A0A8J2Z999"/>
<evidence type="ECO:0000259" key="7">
    <source>
        <dbReference type="PROSITE" id="PS51123"/>
    </source>
</evidence>
<dbReference type="SUPFAM" id="SSF103088">
    <property type="entry name" value="OmpA-like"/>
    <property type="match status" value="1"/>
</dbReference>
<evidence type="ECO:0000256" key="5">
    <source>
        <dbReference type="SAM" id="MobiDB-lite"/>
    </source>
</evidence>
<sequence length="199" mass="20789">MIPHHTRLGSGLRRRLAVALGLAVLGGAASSHAQAPPGAPTVDQIIERLNPESATRGIRVRPPAGGDGAGVAAQPRDTTAPEGVPAISLMVHFATGSARLTPQAEAALAPLGQALNAPALAGYRFRVEGHTDSVGSAAYNQGLSERRAATVRDHLVRRFNIAPSRLEAVGYGETQLLVPTPDGHPEPRNRRVQVINLGR</sequence>
<keyword evidence="3" id="KW-0998">Cell outer membrane</keyword>
<dbReference type="InterPro" id="IPR050330">
    <property type="entry name" value="Bact_OuterMem_StrucFunc"/>
</dbReference>
<dbReference type="GO" id="GO:0009279">
    <property type="term" value="C:cell outer membrane"/>
    <property type="evidence" value="ECO:0007669"/>
    <property type="project" value="UniProtKB-SubCell"/>
</dbReference>
<organism evidence="8 9">
    <name type="scientific">Caldovatus sediminis</name>
    <dbReference type="NCBI Taxonomy" id="2041189"/>
    <lineage>
        <taxon>Bacteria</taxon>
        <taxon>Pseudomonadati</taxon>
        <taxon>Pseudomonadota</taxon>
        <taxon>Alphaproteobacteria</taxon>
        <taxon>Acetobacterales</taxon>
        <taxon>Roseomonadaceae</taxon>
        <taxon>Caldovatus</taxon>
    </lineage>
</organism>
<evidence type="ECO:0000256" key="2">
    <source>
        <dbReference type="ARBA" id="ARBA00023136"/>
    </source>
</evidence>
<dbReference type="PRINTS" id="PR01021">
    <property type="entry name" value="OMPADOMAIN"/>
</dbReference>
<comment type="caution">
    <text evidence="8">The sequence shown here is derived from an EMBL/GenBank/DDBJ whole genome shotgun (WGS) entry which is preliminary data.</text>
</comment>
<comment type="subcellular location">
    <subcellularLocation>
        <location evidence="1">Cell outer membrane</location>
    </subcellularLocation>
</comment>
<dbReference type="PANTHER" id="PTHR30329:SF21">
    <property type="entry name" value="LIPOPROTEIN YIAD-RELATED"/>
    <property type="match status" value="1"/>
</dbReference>
<dbReference type="Pfam" id="PF00691">
    <property type="entry name" value="OmpA"/>
    <property type="match status" value="1"/>
</dbReference>
<dbReference type="Gene3D" id="3.30.1330.60">
    <property type="entry name" value="OmpA-like domain"/>
    <property type="match status" value="1"/>
</dbReference>
<evidence type="ECO:0000256" key="4">
    <source>
        <dbReference type="PROSITE-ProRule" id="PRU00473"/>
    </source>
</evidence>
<accession>A0A8J2Z999</accession>
<feature type="chain" id="PRO_5035324544" evidence="6">
    <location>
        <begin position="34"/>
        <end position="199"/>
    </location>
</feature>
<protein>
    <submittedName>
        <fullName evidence="8">Membrane protein</fullName>
    </submittedName>
</protein>
<dbReference type="InterPro" id="IPR036737">
    <property type="entry name" value="OmpA-like_sf"/>
</dbReference>
<dbReference type="InterPro" id="IPR006665">
    <property type="entry name" value="OmpA-like"/>
</dbReference>
<evidence type="ECO:0000256" key="3">
    <source>
        <dbReference type="ARBA" id="ARBA00023237"/>
    </source>
</evidence>